<evidence type="ECO:0000313" key="2">
    <source>
        <dbReference type="EMBL" id="AHJ95315.1"/>
    </source>
</evidence>
<dbReference type="HOGENOM" id="CLU_1584243_0_0_10"/>
<evidence type="ECO:0000313" key="3">
    <source>
        <dbReference type="Proteomes" id="UP000019423"/>
    </source>
</evidence>
<geneLocation type="plasmid" evidence="2 3">
    <name>pHsw2</name>
</geneLocation>
<dbReference type="AlphaFoldDB" id="W8F0A5"/>
<dbReference type="KEGG" id="hsw:Hsw_PB0025"/>
<organism evidence="2 3">
    <name type="scientific">Hymenobacter swuensis DY53</name>
    <dbReference type="NCBI Taxonomy" id="1227739"/>
    <lineage>
        <taxon>Bacteria</taxon>
        <taxon>Pseudomonadati</taxon>
        <taxon>Bacteroidota</taxon>
        <taxon>Cytophagia</taxon>
        <taxon>Cytophagales</taxon>
        <taxon>Hymenobacteraceae</taxon>
        <taxon>Hymenobacter</taxon>
    </lineage>
</organism>
<evidence type="ECO:0000256" key="1">
    <source>
        <dbReference type="SAM" id="MobiDB-lite"/>
    </source>
</evidence>
<reference evidence="2 3" key="1">
    <citation type="submission" date="2014-01" db="EMBL/GenBank/DDBJ databases">
        <title>Complete sequence of plasmid2 of ionizing-radiation resistance bacterium Hymenobacter swuensis DY53.</title>
        <authorList>
            <person name="Jung J.-H."/>
            <person name="Jeong S.-W."/>
            <person name="Joe M.-H."/>
            <person name="Cho y.-j."/>
            <person name="Kim M.-K."/>
            <person name="Lim S.-Y."/>
        </authorList>
    </citation>
    <scope>NUCLEOTIDE SEQUENCE [LARGE SCALE GENOMIC DNA]</scope>
    <source>
        <strain evidence="2 3">DY53</strain>
        <plasmid evidence="2 3">pHsw2</plasmid>
    </source>
</reference>
<protein>
    <submittedName>
        <fullName evidence="2">Uncharacterized protein</fullName>
    </submittedName>
</protein>
<keyword evidence="2" id="KW-0614">Plasmid</keyword>
<dbReference type="PATRIC" id="fig|1227739.3.peg.23"/>
<feature type="region of interest" description="Disordered" evidence="1">
    <location>
        <begin position="147"/>
        <end position="168"/>
    </location>
</feature>
<proteinExistence type="predicted"/>
<dbReference type="OrthoDB" id="9902573at2"/>
<keyword evidence="3" id="KW-1185">Reference proteome</keyword>
<dbReference type="RefSeq" id="WP_044000277.1">
    <property type="nucleotide sequence ID" value="NZ_CP007143.1"/>
</dbReference>
<gene>
    <name evidence="2" type="ORF">Hsw_PB0025</name>
</gene>
<name>W8F0A5_9BACT</name>
<sequence>MKTIHQQLQKLGEQTHAAHEANFFPREIARAQQVLRMLLDLHEDICHAQDEGIYEVTIRSQTREVTVRVDEEAAHQVAEDLYTLVGKRCDQQSTVIVRTHEALHKEGESLRRIQMLNLLLTPVGHTGLPMTEAVMRPLIPAEEALAEPKGRRRATAVGQIPEERQRIS</sequence>
<dbReference type="EMBL" id="CP007143">
    <property type="protein sequence ID" value="AHJ95315.1"/>
    <property type="molecule type" value="Genomic_DNA"/>
</dbReference>
<accession>W8F0A5</accession>
<dbReference type="Proteomes" id="UP000019423">
    <property type="component" value="Plasmid pHsw2"/>
</dbReference>